<sequence>MPIGRNPVGTKFLAAHPFRKLRRPVKPDDCRSMAEIKEEHMTSKEAFDTHDHNWSDGAGDRIQKADGMQPESARRRSVTCLTLMRLVKADRQLRVATQLRYDSADPCTVSMLFNLHTDTPVEWVVGRELLSVGRYEVSGRGDVRVWPSQHLDGVVFISLRSGAETEVLAASARAIDTFLERTNLLVPPGEEERYLDMDGVVHQLMDGAS</sequence>
<reference evidence="8 9" key="1">
    <citation type="journal article" date="2019" name="Int. J. Syst. Evol. Microbiol.">
        <title>Streptomyces cadmiisoli sp. nov., a novel actinomycete isolated from cadmium-contaminated soil.</title>
        <authorList>
            <person name="Li K."/>
            <person name="Tang X."/>
            <person name="Zhao J."/>
            <person name="Guo Y."/>
            <person name="Tang Y."/>
            <person name="Gao J."/>
        </authorList>
    </citation>
    <scope>NUCLEOTIDE SEQUENCE [LARGE SCALE GENOMIC DNA]</scope>
    <source>
        <strain evidence="8 9">ZFG47</strain>
    </source>
</reference>
<keyword evidence="9" id="KW-1185">Reference proteome</keyword>
<gene>
    <name evidence="8" type="ORF">DN051_38330</name>
</gene>
<dbReference type="GO" id="GO:0030428">
    <property type="term" value="C:cell septum"/>
    <property type="evidence" value="ECO:0007669"/>
    <property type="project" value="UniProtKB-SubCell"/>
</dbReference>
<dbReference type="Gene3D" id="2.30.31.20">
    <property type="entry name" value="Sporulation-specific cell division protein SsgB"/>
    <property type="match status" value="1"/>
</dbReference>
<dbReference type="KEGG" id="scad:DN051_38330"/>
<evidence type="ECO:0000256" key="2">
    <source>
        <dbReference type="ARBA" id="ARBA00009323"/>
    </source>
</evidence>
<evidence type="ECO:0000256" key="4">
    <source>
        <dbReference type="ARBA" id="ARBA00022969"/>
    </source>
</evidence>
<dbReference type="InterPro" id="IPR038658">
    <property type="entry name" value="SsgB_sf"/>
</dbReference>
<feature type="compositionally biased region" description="Basic and acidic residues" evidence="7">
    <location>
        <begin position="54"/>
        <end position="64"/>
    </location>
</feature>
<evidence type="ECO:0008006" key="10">
    <source>
        <dbReference type="Google" id="ProtNLM"/>
    </source>
</evidence>
<organism evidence="8 9">
    <name type="scientific">Streptomyces cadmiisoli</name>
    <dbReference type="NCBI Taxonomy" id="2184053"/>
    <lineage>
        <taxon>Bacteria</taxon>
        <taxon>Bacillati</taxon>
        <taxon>Actinomycetota</taxon>
        <taxon>Actinomycetes</taxon>
        <taxon>Kitasatosporales</taxon>
        <taxon>Streptomycetaceae</taxon>
        <taxon>Streptomyces</taxon>
        <taxon>Streptomyces aurantiacus group</taxon>
    </lineage>
</organism>
<evidence type="ECO:0000256" key="6">
    <source>
        <dbReference type="ARBA" id="ARBA00023306"/>
    </source>
</evidence>
<keyword evidence="4" id="KW-0749">Sporulation</keyword>
<keyword evidence="3" id="KW-0132">Cell division</keyword>
<name>A0A2Z4J9Q8_9ACTN</name>
<dbReference type="EMBL" id="CP030073">
    <property type="protein sequence ID" value="AWW41776.1"/>
    <property type="molecule type" value="Genomic_DNA"/>
</dbReference>
<dbReference type="GO" id="GO:0000917">
    <property type="term" value="P:division septum assembly"/>
    <property type="evidence" value="ECO:0007669"/>
    <property type="project" value="UniProtKB-KW"/>
</dbReference>
<dbReference type="Pfam" id="PF04686">
    <property type="entry name" value="SsgA"/>
    <property type="match status" value="1"/>
</dbReference>
<accession>A0A2Z4J9Q8</accession>
<evidence type="ECO:0000313" key="9">
    <source>
        <dbReference type="Proteomes" id="UP000249616"/>
    </source>
</evidence>
<evidence type="ECO:0000256" key="7">
    <source>
        <dbReference type="SAM" id="MobiDB-lite"/>
    </source>
</evidence>
<evidence type="ECO:0000256" key="5">
    <source>
        <dbReference type="ARBA" id="ARBA00023210"/>
    </source>
</evidence>
<proteinExistence type="inferred from homology"/>
<keyword evidence="6" id="KW-0131">Cell cycle</keyword>
<evidence type="ECO:0000256" key="1">
    <source>
        <dbReference type="ARBA" id="ARBA00004431"/>
    </source>
</evidence>
<dbReference type="Proteomes" id="UP000249616">
    <property type="component" value="Chromosome"/>
</dbReference>
<evidence type="ECO:0000313" key="8">
    <source>
        <dbReference type="EMBL" id="AWW41776.1"/>
    </source>
</evidence>
<comment type="subcellular location">
    <subcellularLocation>
        <location evidence="1">Cell septum</location>
    </subcellularLocation>
</comment>
<feature type="region of interest" description="Disordered" evidence="7">
    <location>
        <begin position="54"/>
        <end position="73"/>
    </location>
</feature>
<evidence type="ECO:0000256" key="3">
    <source>
        <dbReference type="ARBA" id="ARBA00022618"/>
    </source>
</evidence>
<dbReference type="InterPro" id="IPR006776">
    <property type="entry name" value="SsgB"/>
</dbReference>
<comment type="similarity">
    <text evidence="2">Belongs to the SsgA family.</text>
</comment>
<dbReference type="AlphaFoldDB" id="A0A2Z4J9Q8"/>
<protein>
    <recommendedName>
        <fullName evidence="10">SsgA family sporulation/cell division regulator</fullName>
    </recommendedName>
</protein>
<dbReference type="GO" id="GO:0030435">
    <property type="term" value="P:sporulation resulting in formation of a cellular spore"/>
    <property type="evidence" value="ECO:0007669"/>
    <property type="project" value="UniProtKB-KW"/>
</dbReference>
<keyword evidence="5" id="KW-0717">Septation</keyword>